<feature type="transmembrane region" description="Helical" evidence="6">
    <location>
        <begin position="51"/>
        <end position="70"/>
    </location>
</feature>
<organism evidence="7 8">
    <name type="scientific">Blautia hominis</name>
    <dbReference type="NCBI Taxonomy" id="2025493"/>
    <lineage>
        <taxon>Bacteria</taxon>
        <taxon>Bacillati</taxon>
        <taxon>Bacillota</taxon>
        <taxon>Clostridia</taxon>
        <taxon>Lachnospirales</taxon>
        <taxon>Lachnospiraceae</taxon>
        <taxon>Blautia</taxon>
    </lineage>
</organism>
<accession>A0ABQ0BAY9</accession>
<feature type="transmembrane region" description="Helical" evidence="6">
    <location>
        <begin position="90"/>
        <end position="109"/>
    </location>
</feature>
<keyword evidence="3 6" id="KW-0812">Transmembrane</keyword>
<feature type="transmembrane region" description="Helical" evidence="6">
    <location>
        <begin position="333"/>
        <end position="355"/>
    </location>
</feature>
<evidence type="ECO:0000256" key="3">
    <source>
        <dbReference type="ARBA" id="ARBA00022692"/>
    </source>
</evidence>
<sequence>MFKGTSMENRFNYLLKNIGVLMIANFSSKILVFLLVPLYTSVLSTTEYGSYDLAVSTATLLFPVLTLNVVDAVMRFSMDYIIDKKSIASIGLKFISISVILFGICIWILNCINLLSGISSLGIYIFLYYVSYAVNQLLIQFSKGLERVKDMGIAGVIGTFVTIVTNILFLLVLKLGLNGFFFSSILAQMISATYLTVRIKVWEYIDVKKIDKKTQHEMLIYSIPLIATAVGWWINSAADKYVVAFMLGVASNGLLSVSYKIPQIINTLQGIFTQAWQISAVKEYGEEETSKFYGNTFSFINLLMCAACSFLIVLSRPLAHILYAKEFYVAWQYVPFLLLSSVLNCASGLLGPILAAKKDSKAMMWSAIIGAVANIIMNIILVYLIGIQGATIATAICSYIIYAVRKRAVGKDIQIEDYFTIIVTWLLLFVQAFVESYLSIIPIEVVIMAILVIVNIKGINRIFFKIKHVFIH</sequence>
<dbReference type="PANTHER" id="PTHR30250">
    <property type="entry name" value="PST FAMILY PREDICTED COLANIC ACID TRANSPORTER"/>
    <property type="match status" value="1"/>
</dbReference>
<evidence type="ECO:0000256" key="6">
    <source>
        <dbReference type="SAM" id="Phobius"/>
    </source>
</evidence>
<reference evidence="7 8" key="1">
    <citation type="submission" date="2024-04" db="EMBL/GenBank/DDBJ databases">
        <title>Defined microbial consortia suppress multidrug-resistant proinflammatory Enterobacteriaceae via ecological control.</title>
        <authorList>
            <person name="Furuichi M."/>
            <person name="Kawaguchi T."/>
            <person name="Pust M."/>
            <person name="Yasuma K."/>
            <person name="Plichta D."/>
            <person name="Hasegawa N."/>
            <person name="Ohya T."/>
            <person name="Bhattarai S."/>
            <person name="Sasajima S."/>
            <person name="Aoto Y."/>
            <person name="Tuganbaev T."/>
            <person name="Yaginuma M."/>
            <person name="Ueda M."/>
            <person name="Okahashi N."/>
            <person name="Amafuji K."/>
            <person name="Kiridooshi Y."/>
            <person name="Sugita K."/>
            <person name="Strazar M."/>
            <person name="Skelly A."/>
            <person name="Suda W."/>
            <person name="Hattori M."/>
            <person name="Nakamoto N."/>
            <person name="Caballero S."/>
            <person name="Norman J."/>
            <person name="Olle B."/>
            <person name="Tanoue T."/>
            <person name="Arita M."/>
            <person name="Bucci V."/>
            <person name="Atarashi K."/>
            <person name="Xavier R."/>
            <person name="Honda K."/>
        </authorList>
    </citation>
    <scope>NUCLEOTIDE SEQUENCE [LARGE SCALE GENOMIC DNA]</scope>
    <source>
        <strain evidence="8">k04-0078-D8-1</strain>
    </source>
</reference>
<feature type="transmembrane region" description="Helical" evidence="6">
    <location>
        <begin position="121"/>
        <end position="139"/>
    </location>
</feature>
<dbReference type="PANTHER" id="PTHR30250:SF11">
    <property type="entry name" value="O-ANTIGEN TRANSPORTER-RELATED"/>
    <property type="match status" value="1"/>
</dbReference>
<feature type="transmembrane region" description="Helical" evidence="6">
    <location>
        <begin position="218"/>
        <end position="235"/>
    </location>
</feature>
<dbReference type="Pfam" id="PF01943">
    <property type="entry name" value="Polysacc_synt"/>
    <property type="match status" value="1"/>
</dbReference>
<evidence type="ECO:0000313" key="8">
    <source>
        <dbReference type="Proteomes" id="UP001600943"/>
    </source>
</evidence>
<dbReference type="Proteomes" id="UP001600943">
    <property type="component" value="Unassembled WGS sequence"/>
</dbReference>
<feature type="transmembrane region" description="Helical" evidence="6">
    <location>
        <begin position="362"/>
        <end position="381"/>
    </location>
</feature>
<feature type="transmembrane region" description="Helical" evidence="6">
    <location>
        <begin position="440"/>
        <end position="459"/>
    </location>
</feature>
<keyword evidence="2" id="KW-1003">Cell membrane</keyword>
<evidence type="ECO:0000256" key="5">
    <source>
        <dbReference type="ARBA" id="ARBA00023136"/>
    </source>
</evidence>
<proteinExistence type="predicted"/>
<keyword evidence="5 6" id="KW-0472">Membrane</keyword>
<feature type="transmembrane region" description="Helical" evidence="6">
    <location>
        <begin position="292"/>
        <end position="313"/>
    </location>
</feature>
<name>A0ABQ0BAY9_9FIRM</name>
<gene>
    <name evidence="7" type="ORF">K040078D81_27460</name>
</gene>
<feature type="transmembrane region" description="Helical" evidence="6">
    <location>
        <begin position="20"/>
        <end position="39"/>
    </location>
</feature>
<keyword evidence="4 6" id="KW-1133">Transmembrane helix</keyword>
<dbReference type="InterPro" id="IPR002797">
    <property type="entry name" value="Polysacc_synth"/>
</dbReference>
<evidence type="ECO:0000313" key="7">
    <source>
        <dbReference type="EMBL" id="GAA6408629.1"/>
    </source>
</evidence>
<evidence type="ECO:0000256" key="1">
    <source>
        <dbReference type="ARBA" id="ARBA00004651"/>
    </source>
</evidence>
<evidence type="ECO:0000256" key="2">
    <source>
        <dbReference type="ARBA" id="ARBA00022475"/>
    </source>
</evidence>
<comment type="subcellular location">
    <subcellularLocation>
        <location evidence="1">Cell membrane</location>
        <topology evidence="1">Multi-pass membrane protein</topology>
    </subcellularLocation>
</comment>
<feature type="transmembrane region" description="Helical" evidence="6">
    <location>
        <begin position="241"/>
        <end position="259"/>
    </location>
</feature>
<feature type="transmembrane region" description="Helical" evidence="6">
    <location>
        <begin position="179"/>
        <end position="197"/>
    </location>
</feature>
<protein>
    <submittedName>
        <fullName evidence="7">Oligosaccharide flippase family protein</fullName>
    </submittedName>
</protein>
<dbReference type="InterPro" id="IPR050833">
    <property type="entry name" value="Poly_Biosynth_Transport"/>
</dbReference>
<comment type="caution">
    <text evidence="7">The sequence shown here is derived from an EMBL/GenBank/DDBJ whole genome shotgun (WGS) entry which is preliminary data.</text>
</comment>
<feature type="transmembrane region" description="Helical" evidence="6">
    <location>
        <begin position="417"/>
        <end position="434"/>
    </location>
</feature>
<feature type="transmembrane region" description="Helical" evidence="6">
    <location>
        <begin position="387"/>
        <end position="405"/>
    </location>
</feature>
<feature type="transmembrane region" description="Helical" evidence="6">
    <location>
        <begin position="151"/>
        <end position="173"/>
    </location>
</feature>
<keyword evidence="8" id="KW-1185">Reference proteome</keyword>
<dbReference type="EMBL" id="BAABYW010000001">
    <property type="protein sequence ID" value="GAA6408629.1"/>
    <property type="molecule type" value="Genomic_DNA"/>
</dbReference>
<evidence type="ECO:0000256" key="4">
    <source>
        <dbReference type="ARBA" id="ARBA00022989"/>
    </source>
</evidence>